<dbReference type="Gene3D" id="1.25.10.10">
    <property type="entry name" value="Leucine-rich Repeat Variant"/>
    <property type="match status" value="1"/>
</dbReference>
<dbReference type="AlphaFoldDB" id="A0AA45R2T1"/>
<proteinExistence type="predicted"/>
<dbReference type="InterPro" id="IPR011989">
    <property type="entry name" value="ARM-like"/>
</dbReference>
<gene>
    <name evidence="2" type="ORF">KCV87_27265</name>
</gene>
<feature type="region of interest" description="Disordered" evidence="1">
    <location>
        <begin position="176"/>
        <end position="231"/>
    </location>
</feature>
<accession>A0AA45R2T1</accession>
<reference evidence="2" key="1">
    <citation type="submission" date="2021-04" db="EMBL/GenBank/DDBJ databases">
        <title>Genomic sequence of Actinosynnema pretiosum subsp. pretiosum ATCC 31280 (C-14919).</title>
        <authorList>
            <person name="Bai L."/>
            <person name="Wang X."/>
            <person name="Xiao Y."/>
        </authorList>
    </citation>
    <scope>NUCLEOTIDE SEQUENCE</scope>
    <source>
        <strain evidence="2">ATCC 31280</strain>
    </source>
</reference>
<feature type="compositionally biased region" description="Low complexity" evidence="1">
    <location>
        <begin position="176"/>
        <end position="189"/>
    </location>
</feature>
<dbReference type="Proteomes" id="UP000677152">
    <property type="component" value="Chromosome"/>
</dbReference>
<dbReference type="SUPFAM" id="SSF48371">
    <property type="entry name" value="ARM repeat"/>
    <property type="match status" value="1"/>
</dbReference>
<protein>
    <submittedName>
        <fullName evidence="2">HEAT repeat domain-containing protein</fullName>
    </submittedName>
</protein>
<dbReference type="InterPro" id="IPR016024">
    <property type="entry name" value="ARM-type_fold"/>
</dbReference>
<dbReference type="InterPro" id="IPR004155">
    <property type="entry name" value="PBS_lyase_HEAT"/>
</dbReference>
<feature type="compositionally biased region" description="Basic residues" evidence="1">
    <location>
        <begin position="190"/>
        <end position="200"/>
    </location>
</feature>
<name>A0AA45R2T1_9PSEU</name>
<evidence type="ECO:0000313" key="3">
    <source>
        <dbReference type="Proteomes" id="UP000677152"/>
    </source>
</evidence>
<dbReference type="SMART" id="SM00567">
    <property type="entry name" value="EZ_HEAT"/>
    <property type="match status" value="3"/>
</dbReference>
<evidence type="ECO:0000256" key="1">
    <source>
        <dbReference type="SAM" id="MobiDB-lite"/>
    </source>
</evidence>
<sequence>MPDVVVPALLVALGKAAGPSASDRRHAVLNALRRTGDARGEAAALACLDDPAPEARTAAAWLLAEVGGVESLPRLGELASGERARAALTGLVRLAGSASGPALREAPARGDRRARALALRALQPCGSPRVPGDARAEARLLAVNGDPDLARERLVALLSHADPAVRTAAVTAPALARPPRARPARAGPARARRPHPRVRTAARGVLGVPETPAGQRPARRRTGVVGGAAHNAGRGRRVVRAGACGYRR</sequence>
<evidence type="ECO:0000313" key="2">
    <source>
        <dbReference type="EMBL" id="QUF03092.1"/>
    </source>
</evidence>
<organism evidence="2 3">
    <name type="scientific">Actinosynnema pretiosum subsp. pretiosum</name>
    <dbReference type="NCBI Taxonomy" id="103721"/>
    <lineage>
        <taxon>Bacteria</taxon>
        <taxon>Bacillati</taxon>
        <taxon>Actinomycetota</taxon>
        <taxon>Actinomycetes</taxon>
        <taxon>Pseudonocardiales</taxon>
        <taxon>Pseudonocardiaceae</taxon>
        <taxon>Actinosynnema</taxon>
    </lineage>
</organism>
<dbReference type="EMBL" id="CP073249">
    <property type="protein sequence ID" value="QUF03092.1"/>
    <property type="molecule type" value="Genomic_DNA"/>
</dbReference>